<name>A0ABW1W5L8_9GAMM</name>
<gene>
    <name evidence="4" type="ORF">ACFP58_02370</name>
</gene>
<keyword evidence="4" id="KW-0378">Hydrolase</keyword>
<keyword evidence="1" id="KW-0442">Lipid degradation</keyword>
<organism evidence="4 5">
    <name type="scientific">Psychrobacter glacincola</name>
    <dbReference type="NCBI Taxonomy" id="56810"/>
    <lineage>
        <taxon>Bacteria</taxon>
        <taxon>Pseudomonadati</taxon>
        <taxon>Pseudomonadota</taxon>
        <taxon>Gammaproteobacteria</taxon>
        <taxon>Moraxellales</taxon>
        <taxon>Moraxellaceae</taxon>
        <taxon>Psychrobacter</taxon>
    </lineage>
</organism>
<proteinExistence type="predicted"/>
<dbReference type="RefSeq" id="WP_201562280.1">
    <property type="nucleotide sequence ID" value="NZ_CAJGZK010000007.1"/>
</dbReference>
<evidence type="ECO:0000256" key="1">
    <source>
        <dbReference type="ARBA" id="ARBA00022963"/>
    </source>
</evidence>
<dbReference type="GO" id="GO:0016787">
    <property type="term" value="F:hydrolase activity"/>
    <property type="evidence" value="ECO:0007669"/>
    <property type="project" value="UniProtKB-KW"/>
</dbReference>
<keyword evidence="5" id="KW-1185">Reference proteome</keyword>
<dbReference type="SUPFAM" id="SSF53474">
    <property type="entry name" value="alpha/beta-Hydrolases"/>
    <property type="match status" value="1"/>
</dbReference>
<reference evidence="5" key="1">
    <citation type="journal article" date="2019" name="Int. J. Syst. Evol. Microbiol.">
        <title>The Global Catalogue of Microorganisms (GCM) 10K type strain sequencing project: providing services to taxonomists for standard genome sequencing and annotation.</title>
        <authorList>
            <consortium name="The Broad Institute Genomics Platform"/>
            <consortium name="The Broad Institute Genome Sequencing Center for Infectious Disease"/>
            <person name="Wu L."/>
            <person name="Ma J."/>
        </authorList>
    </citation>
    <scope>NUCLEOTIDE SEQUENCE [LARGE SCALE GENOMIC DNA]</scope>
    <source>
        <strain evidence="5">CCM 2050</strain>
    </source>
</reference>
<feature type="domain" description="AB hydrolase-1" evidence="3">
    <location>
        <begin position="43"/>
        <end position="144"/>
    </location>
</feature>
<evidence type="ECO:0000259" key="3">
    <source>
        <dbReference type="Pfam" id="PF00561"/>
    </source>
</evidence>
<evidence type="ECO:0000256" key="2">
    <source>
        <dbReference type="ARBA" id="ARBA00023098"/>
    </source>
</evidence>
<accession>A0ABW1W5L8</accession>
<evidence type="ECO:0000313" key="5">
    <source>
        <dbReference type="Proteomes" id="UP001596264"/>
    </source>
</evidence>
<dbReference type="Proteomes" id="UP001596264">
    <property type="component" value="Unassembled WGS sequence"/>
</dbReference>
<dbReference type="PANTHER" id="PTHR11005">
    <property type="entry name" value="LYSOSOMAL ACID LIPASE-RELATED"/>
    <property type="match status" value="1"/>
</dbReference>
<sequence length="319" mass="36709">MLTENLTFVRTKDNVQIAIWHIFDSEKQPHLADCTTHKAQNIFLTHGTFSDKKTCLRIAEYLAILGHHCYIMEWRAHGASSTPKDKFNFETVATYDYEATFRYFFEALKLNNLHCVTHSGGGIGLTMFLIQNPHYIDKINSASMFACQAYGAASNPISYVKILVVKLLTRLLGYIPAKKLKLGPFNESYYTMSQWYNWNLRKNFHSSFIKQGDMNESDMNKNRAPYTFADNQPFDYRQHMPTITIPIYAISAKGDRFISPTLGCRALFNDFNNHANTFREYSLGHGDLDDYSHSRILNSRPATKEVWPTVAAWIEKHAT</sequence>
<comment type="caution">
    <text evidence="4">The sequence shown here is derived from an EMBL/GenBank/DDBJ whole genome shotgun (WGS) entry which is preliminary data.</text>
</comment>
<evidence type="ECO:0000313" key="4">
    <source>
        <dbReference type="EMBL" id="MFC6380320.1"/>
    </source>
</evidence>
<keyword evidence="2" id="KW-0443">Lipid metabolism</keyword>
<dbReference type="InterPro" id="IPR029058">
    <property type="entry name" value="AB_hydrolase_fold"/>
</dbReference>
<dbReference type="InterPro" id="IPR000073">
    <property type="entry name" value="AB_hydrolase_1"/>
</dbReference>
<dbReference type="Gene3D" id="3.40.50.1820">
    <property type="entry name" value="alpha/beta hydrolase"/>
    <property type="match status" value="1"/>
</dbReference>
<protein>
    <submittedName>
        <fullName evidence="4">Alpha/beta fold hydrolase</fullName>
    </submittedName>
</protein>
<dbReference type="Pfam" id="PF00561">
    <property type="entry name" value="Abhydrolase_1"/>
    <property type="match status" value="1"/>
</dbReference>
<dbReference type="EMBL" id="JBHSTZ010000006">
    <property type="protein sequence ID" value="MFC6380320.1"/>
    <property type="molecule type" value="Genomic_DNA"/>
</dbReference>